<dbReference type="InterPro" id="IPR037523">
    <property type="entry name" value="VOC_core"/>
</dbReference>
<dbReference type="InterPro" id="IPR029068">
    <property type="entry name" value="Glyas_Bleomycin-R_OHBP_Dase"/>
</dbReference>
<dbReference type="AlphaFoldDB" id="A0A1D7QZD0"/>
<name>A0A1D7QZD0_9BACI</name>
<dbReference type="RefSeq" id="WP_069366244.1">
    <property type="nucleotide sequence ID" value="NZ_CP012502.1"/>
</dbReference>
<dbReference type="OrthoDB" id="9813630at2"/>
<evidence type="ECO:0000313" key="2">
    <source>
        <dbReference type="EMBL" id="AOM84356.1"/>
    </source>
</evidence>
<dbReference type="EMBL" id="CP012502">
    <property type="protein sequence ID" value="AOM84356.1"/>
    <property type="molecule type" value="Genomic_DNA"/>
</dbReference>
<dbReference type="PANTHER" id="PTHR39175">
    <property type="entry name" value="FAMILY PROTEIN, PUTATIVE (AFU_ORTHOLOGUE AFUA_3G15060)-RELATED"/>
    <property type="match status" value="1"/>
</dbReference>
<dbReference type="STRING" id="632773.BBEV_3038"/>
<sequence>MITGLHHAQITIPKGAEEQGKAFYCGILGLPEIEKPDALKGRGGFWLQVGDREVHVGTEDDFDRYTTKAHVAYQVDDLSYWKTVMEENQIATLPSVPIPHFDRFEFRDPFGNRVELIQPL</sequence>
<protein>
    <submittedName>
        <fullName evidence="2">Glyoxalase family protein, putative</fullName>
    </submittedName>
</protein>
<dbReference type="Proteomes" id="UP000094463">
    <property type="component" value="Chromosome"/>
</dbReference>
<dbReference type="SUPFAM" id="SSF54593">
    <property type="entry name" value="Glyoxalase/Bleomycin resistance protein/Dihydroxybiphenyl dioxygenase"/>
    <property type="match status" value="1"/>
</dbReference>
<dbReference type="InterPro" id="IPR004360">
    <property type="entry name" value="Glyas_Fos-R_dOase_dom"/>
</dbReference>
<proteinExistence type="predicted"/>
<reference evidence="2 3" key="1">
    <citation type="submission" date="2015-08" db="EMBL/GenBank/DDBJ databases">
        <title>The complete genome sequence of Bacillus beveridgei MLTeJB.</title>
        <authorList>
            <person name="Hanson T.E."/>
            <person name="Mesa C."/>
            <person name="Basesman S.M."/>
            <person name="Oremland R.S."/>
        </authorList>
    </citation>
    <scope>NUCLEOTIDE SEQUENCE [LARGE SCALE GENOMIC DNA]</scope>
    <source>
        <strain evidence="2 3">MLTeJB</strain>
    </source>
</reference>
<dbReference type="PANTHER" id="PTHR39175:SF1">
    <property type="entry name" value="FAMILY PROTEIN, PUTATIVE (AFU_ORTHOLOGUE AFUA_3G15060)-RELATED"/>
    <property type="match status" value="1"/>
</dbReference>
<dbReference type="PROSITE" id="PS51819">
    <property type="entry name" value="VOC"/>
    <property type="match status" value="1"/>
</dbReference>
<evidence type="ECO:0000313" key="3">
    <source>
        <dbReference type="Proteomes" id="UP000094463"/>
    </source>
</evidence>
<evidence type="ECO:0000259" key="1">
    <source>
        <dbReference type="PROSITE" id="PS51819"/>
    </source>
</evidence>
<accession>A0A1D7QZD0</accession>
<dbReference type="Gene3D" id="3.10.180.10">
    <property type="entry name" value="2,3-Dihydroxybiphenyl 1,2-Dioxygenase, domain 1"/>
    <property type="match status" value="1"/>
</dbReference>
<dbReference type="KEGG" id="bbev:BBEV_3038"/>
<gene>
    <name evidence="2" type="ORF">BBEV_3038</name>
</gene>
<dbReference type="Pfam" id="PF00903">
    <property type="entry name" value="Glyoxalase"/>
    <property type="match status" value="1"/>
</dbReference>
<feature type="domain" description="VOC" evidence="1">
    <location>
        <begin position="4"/>
        <end position="119"/>
    </location>
</feature>
<organism evidence="2 3">
    <name type="scientific">Salisediminibacterium beveridgei</name>
    <dbReference type="NCBI Taxonomy" id="632773"/>
    <lineage>
        <taxon>Bacteria</taxon>
        <taxon>Bacillati</taxon>
        <taxon>Bacillota</taxon>
        <taxon>Bacilli</taxon>
        <taxon>Bacillales</taxon>
        <taxon>Bacillaceae</taxon>
        <taxon>Salisediminibacterium</taxon>
    </lineage>
</organism>
<keyword evidence="3" id="KW-1185">Reference proteome</keyword>